<dbReference type="EC" id="3.1.1.3" evidence="2"/>
<dbReference type="EMBL" id="CP075371">
    <property type="protein sequence ID" value="QVT77703.1"/>
    <property type="molecule type" value="Genomic_DNA"/>
</dbReference>
<feature type="transmembrane region" description="Helical" evidence="1">
    <location>
        <begin position="12"/>
        <end position="34"/>
    </location>
</feature>
<keyword evidence="2" id="KW-0378">Hydrolase</keyword>
<accession>A0ABX8EGC8</accession>
<organism evidence="2 3">
    <name type="scientific">Nocardioides aquaticus</name>
    <dbReference type="NCBI Taxonomy" id="160826"/>
    <lineage>
        <taxon>Bacteria</taxon>
        <taxon>Bacillati</taxon>
        <taxon>Actinomycetota</taxon>
        <taxon>Actinomycetes</taxon>
        <taxon>Propionibacteriales</taxon>
        <taxon>Nocardioidaceae</taxon>
        <taxon>Nocardioides</taxon>
    </lineage>
</organism>
<sequence length="260" mass="26068">MLDSLSPARRRLWLVVAALVVAAVVAGSVALVLGRDEPAPPVAQGDVGPVLLLPGYGGSETGLETLAGALREDGRTVEVVAPPGDGRGDLREHAALVAEAAEAAVAGGAPSVDVVGYSAGGVAARLFVAELGGDEITRRVLTLASPHHGTELAEAAGLAGSGCPEGCQQLQPDSELLASLNAGDETPSGPEWAALWTEDDQTVVPPTSGRLDGAVSFGLQDVCPDLVVSHGDVPSTPAVLRIVVAELGTTPPVVPGPEVC</sequence>
<dbReference type="Proteomes" id="UP000679307">
    <property type="component" value="Chromosome"/>
</dbReference>
<dbReference type="InterPro" id="IPR002918">
    <property type="entry name" value="Lipase_EstA/Esterase_EstB"/>
</dbReference>
<dbReference type="SUPFAM" id="SSF53474">
    <property type="entry name" value="alpha/beta-Hydrolases"/>
    <property type="match status" value="1"/>
</dbReference>
<name>A0ABX8EGC8_9ACTN</name>
<dbReference type="RefSeq" id="WP_214057383.1">
    <property type="nucleotide sequence ID" value="NZ_BAAAHS010000035.1"/>
</dbReference>
<protein>
    <submittedName>
        <fullName evidence="2">Triacylglycerol lipase</fullName>
        <ecNumber evidence="2">3.1.1.3</ecNumber>
    </submittedName>
</protein>
<evidence type="ECO:0000256" key="1">
    <source>
        <dbReference type="SAM" id="Phobius"/>
    </source>
</evidence>
<dbReference type="InterPro" id="IPR029058">
    <property type="entry name" value="AB_hydrolase_fold"/>
</dbReference>
<dbReference type="GO" id="GO:0004806">
    <property type="term" value="F:triacylglycerol lipase activity"/>
    <property type="evidence" value="ECO:0007669"/>
    <property type="project" value="UniProtKB-EC"/>
</dbReference>
<dbReference type="Gene3D" id="3.40.50.1820">
    <property type="entry name" value="alpha/beta hydrolase"/>
    <property type="match status" value="1"/>
</dbReference>
<keyword evidence="1" id="KW-0472">Membrane</keyword>
<keyword evidence="1" id="KW-0812">Transmembrane</keyword>
<reference evidence="2 3" key="1">
    <citation type="submission" date="2021-05" db="EMBL/GenBank/DDBJ databases">
        <title>Complete genome of Nocardioides aquaticus KCTC 9944T isolated from meromictic and hypersaline Ekho Lake, Antarctica.</title>
        <authorList>
            <person name="Hwang K."/>
            <person name="Kim K.M."/>
            <person name="Choe H."/>
        </authorList>
    </citation>
    <scope>NUCLEOTIDE SEQUENCE [LARGE SCALE GENOMIC DNA]</scope>
    <source>
        <strain evidence="2 3">KCTC 9944</strain>
    </source>
</reference>
<keyword evidence="3" id="KW-1185">Reference proteome</keyword>
<dbReference type="Pfam" id="PF01674">
    <property type="entry name" value="Lipase_2"/>
    <property type="match status" value="1"/>
</dbReference>
<proteinExistence type="predicted"/>
<evidence type="ECO:0000313" key="3">
    <source>
        <dbReference type="Proteomes" id="UP000679307"/>
    </source>
</evidence>
<gene>
    <name evidence="2" type="primary">lip_1</name>
    <name evidence="2" type="ORF">ENKNEFLB_00068</name>
</gene>
<evidence type="ECO:0000313" key="2">
    <source>
        <dbReference type="EMBL" id="QVT77703.1"/>
    </source>
</evidence>
<keyword evidence="1" id="KW-1133">Transmembrane helix</keyword>